<name>A0ACB7SHJ9_HYAAI</name>
<evidence type="ECO:0000313" key="1">
    <source>
        <dbReference type="EMBL" id="KAH6932139.1"/>
    </source>
</evidence>
<comment type="caution">
    <text evidence="1">The sequence shown here is derived from an EMBL/GenBank/DDBJ whole genome shotgun (WGS) entry which is preliminary data.</text>
</comment>
<gene>
    <name evidence="1" type="ORF">HPB50_003042</name>
</gene>
<keyword evidence="2" id="KW-1185">Reference proteome</keyword>
<dbReference type="Proteomes" id="UP000821845">
    <property type="component" value="Chromosome 4"/>
</dbReference>
<evidence type="ECO:0000313" key="2">
    <source>
        <dbReference type="Proteomes" id="UP000821845"/>
    </source>
</evidence>
<protein>
    <submittedName>
        <fullName evidence="1">Uncharacterized protein</fullName>
    </submittedName>
</protein>
<accession>A0ACB7SHJ9</accession>
<dbReference type="EMBL" id="CM023484">
    <property type="protein sequence ID" value="KAH6932139.1"/>
    <property type="molecule type" value="Genomic_DNA"/>
</dbReference>
<organism evidence="1 2">
    <name type="scientific">Hyalomma asiaticum</name>
    <name type="common">Tick</name>
    <dbReference type="NCBI Taxonomy" id="266040"/>
    <lineage>
        <taxon>Eukaryota</taxon>
        <taxon>Metazoa</taxon>
        <taxon>Ecdysozoa</taxon>
        <taxon>Arthropoda</taxon>
        <taxon>Chelicerata</taxon>
        <taxon>Arachnida</taxon>
        <taxon>Acari</taxon>
        <taxon>Parasitiformes</taxon>
        <taxon>Ixodida</taxon>
        <taxon>Ixodoidea</taxon>
        <taxon>Ixodidae</taxon>
        <taxon>Hyalomminae</taxon>
        <taxon>Hyalomma</taxon>
    </lineage>
</organism>
<reference evidence="1" key="1">
    <citation type="submission" date="2020-05" db="EMBL/GenBank/DDBJ databases">
        <title>Large-scale comparative analyses of tick genomes elucidate their genetic diversity and vector capacities.</title>
        <authorList>
            <person name="Jia N."/>
            <person name="Wang J."/>
            <person name="Shi W."/>
            <person name="Du L."/>
            <person name="Sun Y."/>
            <person name="Zhan W."/>
            <person name="Jiang J."/>
            <person name="Wang Q."/>
            <person name="Zhang B."/>
            <person name="Ji P."/>
            <person name="Sakyi L.B."/>
            <person name="Cui X."/>
            <person name="Yuan T."/>
            <person name="Jiang B."/>
            <person name="Yang W."/>
            <person name="Lam T.T.-Y."/>
            <person name="Chang Q."/>
            <person name="Ding S."/>
            <person name="Wang X."/>
            <person name="Zhu J."/>
            <person name="Ruan X."/>
            <person name="Zhao L."/>
            <person name="Wei J."/>
            <person name="Que T."/>
            <person name="Du C."/>
            <person name="Cheng J."/>
            <person name="Dai P."/>
            <person name="Han X."/>
            <person name="Huang E."/>
            <person name="Gao Y."/>
            <person name="Liu J."/>
            <person name="Shao H."/>
            <person name="Ye R."/>
            <person name="Li L."/>
            <person name="Wei W."/>
            <person name="Wang X."/>
            <person name="Wang C."/>
            <person name="Yang T."/>
            <person name="Huo Q."/>
            <person name="Li W."/>
            <person name="Guo W."/>
            <person name="Chen H."/>
            <person name="Zhou L."/>
            <person name="Ni X."/>
            <person name="Tian J."/>
            <person name="Zhou Y."/>
            <person name="Sheng Y."/>
            <person name="Liu T."/>
            <person name="Pan Y."/>
            <person name="Xia L."/>
            <person name="Li J."/>
            <person name="Zhao F."/>
            <person name="Cao W."/>
        </authorList>
    </citation>
    <scope>NUCLEOTIDE SEQUENCE</scope>
    <source>
        <strain evidence="1">Hyas-2018</strain>
    </source>
</reference>
<proteinExistence type="predicted"/>
<sequence>MAEKKNIAENAFKRKAILIGTKLDIIRDIQSKMKNDDIAKKYDLSKWTISIILKDENKLHTLTENKRKCLREAMYKDVEHASFK</sequence>